<comment type="caution">
    <text evidence="2">The sequence shown here is derived from an EMBL/GenBank/DDBJ whole genome shotgun (WGS) entry which is preliminary data.</text>
</comment>
<evidence type="ECO:0000313" key="3">
    <source>
        <dbReference type="Proteomes" id="UP000315295"/>
    </source>
</evidence>
<dbReference type="AlphaFoldDB" id="A0A540L801"/>
<protein>
    <submittedName>
        <fullName evidence="2">Uncharacterized protein</fullName>
    </submittedName>
</protein>
<evidence type="ECO:0000256" key="1">
    <source>
        <dbReference type="SAM" id="MobiDB-lite"/>
    </source>
</evidence>
<feature type="compositionally biased region" description="Basic and acidic residues" evidence="1">
    <location>
        <begin position="29"/>
        <end position="43"/>
    </location>
</feature>
<organism evidence="2 3">
    <name type="scientific">Malus baccata</name>
    <name type="common">Siberian crab apple</name>
    <name type="synonym">Pyrus baccata</name>
    <dbReference type="NCBI Taxonomy" id="106549"/>
    <lineage>
        <taxon>Eukaryota</taxon>
        <taxon>Viridiplantae</taxon>
        <taxon>Streptophyta</taxon>
        <taxon>Embryophyta</taxon>
        <taxon>Tracheophyta</taxon>
        <taxon>Spermatophyta</taxon>
        <taxon>Magnoliopsida</taxon>
        <taxon>eudicotyledons</taxon>
        <taxon>Gunneridae</taxon>
        <taxon>Pentapetalae</taxon>
        <taxon>rosids</taxon>
        <taxon>fabids</taxon>
        <taxon>Rosales</taxon>
        <taxon>Rosaceae</taxon>
        <taxon>Amygdaloideae</taxon>
        <taxon>Maleae</taxon>
        <taxon>Malus</taxon>
    </lineage>
</organism>
<feature type="compositionally biased region" description="Basic and acidic residues" evidence="1">
    <location>
        <begin position="50"/>
        <end position="66"/>
    </location>
</feature>
<keyword evidence="3" id="KW-1185">Reference proteome</keyword>
<gene>
    <name evidence="2" type="ORF">C1H46_032023</name>
</gene>
<dbReference type="EMBL" id="VIEB01000722">
    <property type="protein sequence ID" value="TQD82429.1"/>
    <property type="molecule type" value="Genomic_DNA"/>
</dbReference>
<sequence length="137" mass="16019">MHRKMEAEEIPSKRFDKEEKAKKWKVIAEKPEEREAKTKEKALRKLKASHSADLKPHRREAIDKKVDKIQKTKNVVSEESEKRIITDYKSDAAPIKAGLADENPKEEETDAFVSQSEWRYGLLELQELDYVMSSVEY</sequence>
<feature type="region of interest" description="Disordered" evidence="1">
    <location>
        <begin position="29"/>
        <end position="66"/>
    </location>
</feature>
<dbReference type="Proteomes" id="UP000315295">
    <property type="component" value="Unassembled WGS sequence"/>
</dbReference>
<proteinExistence type="predicted"/>
<evidence type="ECO:0000313" key="2">
    <source>
        <dbReference type="EMBL" id="TQD82429.1"/>
    </source>
</evidence>
<reference evidence="2 3" key="1">
    <citation type="journal article" date="2019" name="G3 (Bethesda)">
        <title>Sequencing of a Wild Apple (Malus baccata) Genome Unravels the Differences Between Cultivated and Wild Apple Species Regarding Disease Resistance and Cold Tolerance.</title>
        <authorList>
            <person name="Chen X."/>
        </authorList>
    </citation>
    <scope>NUCLEOTIDE SEQUENCE [LARGE SCALE GENOMIC DNA]</scope>
    <source>
        <strain evidence="3">cv. Shandingzi</strain>
        <tissue evidence="2">Leaves</tissue>
    </source>
</reference>
<accession>A0A540L801</accession>
<name>A0A540L801_MALBA</name>